<reference evidence="2" key="1">
    <citation type="journal article" date="2019" name="Nat. Commun.">
        <title>The genome of broomcorn millet.</title>
        <authorList>
            <person name="Zou C."/>
            <person name="Miki D."/>
            <person name="Li D."/>
            <person name="Tang Q."/>
            <person name="Xiao L."/>
            <person name="Rajput S."/>
            <person name="Deng P."/>
            <person name="Jia W."/>
            <person name="Huang R."/>
            <person name="Zhang M."/>
            <person name="Sun Y."/>
            <person name="Hu J."/>
            <person name="Fu X."/>
            <person name="Schnable P.S."/>
            <person name="Li F."/>
            <person name="Zhang H."/>
            <person name="Feng B."/>
            <person name="Zhu X."/>
            <person name="Liu R."/>
            <person name="Schnable J.C."/>
            <person name="Zhu J.-K."/>
            <person name="Zhang H."/>
        </authorList>
    </citation>
    <scope>NUCLEOTIDE SEQUENCE [LARGE SCALE GENOMIC DNA]</scope>
</reference>
<dbReference type="STRING" id="4540.A0A3L6PT04"/>
<dbReference type="AlphaFoldDB" id="A0A3L6PT04"/>
<name>A0A3L6PT04_PANMI</name>
<dbReference type="Proteomes" id="UP000275267">
    <property type="component" value="Unassembled WGS sequence"/>
</dbReference>
<comment type="caution">
    <text evidence="1">The sequence shown here is derived from an EMBL/GenBank/DDBJ whole genome shotgun (WGS) entry which is preliminary data.</text>
</comment>
<organism evidence="1 2">
    <name type="scientific">Panicum miliaceum</name>
    <name type="common">Proso millet</name>
    <name type="synonym">Broomcorn millet</name>
    <dbReference type="NCBI Taxonomy" id="4540"/>
    <lineage>
        <taxon>Eukaryota</taxon>
        <taxon>Viridiplantae</taxon>
        <taxon>Streptophyta</taxon>
        <taxon>Embryophyta</taxon>
        <taxon>Tracheophyta</taxon>
        <taxon>Spermatophyta</taxon>
        <taxon>Magnoliopsida</taxon>
        <taxon>Liliopsida</taxon>
        <taxon>Poales</taxon>
        <taxon>Poaceae</taxon>
        <taxon>PACMAD clade</taxon>
        <taxon>Panicoideae</taxon>
        <taxon>Panicodae</taxon>
        <taxon>Paniceae</taxon>
        <taxon>Panicinae</taxon>
        <taxon>Panicum</taxon>
        <taxon>Panicum sect. Panicum</taxon>
    </lineage>
</organism>
<evidence type="ECO:0000313" key="2">
    <source>
        <dbReference type="Proteomes" id="UP000275267"/>
    </source>
</evidence>
<keyword evidence="2" id="KW-1185">Reference proteome</keyword>
<dbReference type="PANTHER" id="PTHR35317">
    <property type="entry name" value="OS04G0629600 PROTEIN"/>
    <property type="match status" value="1"/>
</dbReference>
<accession>A0A3L6PT04</accession>
<dbReference type="Pfam" id="PF14223">
    <property type="entry name" value="Retrotran_gag_2"/>
    <property type="match status" value="1"/>
</dbReference>
<gene>
    <name evidence="1" type="ORF">C2845_PM16G05230</name>
</gene>
<dbReference type="PANTHER" id="PTHR35317:SF23">
    <property type="entry name" value="OS04G0629600 PROTEIN"/>
    <property type="match status" value="1"/>
</dbReference>
<protein>
    <submittedName>
        <fullName evidence="1">Uncharacterized protein</fullName>
    </submittedName>
</protein>
<dbReference type="EMBL" id="PQIB02000015">
    <property type="protein sequence ID" value="RLM64825.1"/>
    <property type="molecule type" value="Genomic_DNA"/>
</dbReference>
<proteinExistence type="predicted"/>
<evidence type="ECO:0000313" key="1">
    <source>
        <dbReference type="EMBL" id="RLM64825.1"/>
    </source>
</evidence>
<dbReference type="OrthoDB" id="781829at2759"/>
<sequence length="167" mass="18733">MRVGNDPMKKSAAVTLRRKFNLATFNDGESVEDYALRLQGMAADQATLGAGAEDDKIVEKIVWSVPQRLKHIILAITTLLDVSTLTVSDLVGRLKAAEDTFEEAPGTLQHDRATLSHAAGVESPPKESGGGEPLREWHQRRLWASWRRKTRAQPWAWRPVIWWAVVR</sequence>